<dbReference type="GO" id="GO:0005737">
    <property type="term" value="C:cytoplasm"/>
    <property type="evidence" value="ECO:0007669"/>
    <property type="project" value="TreeGrafter"/>
</dbReference>
<proteinExistence type="predicted"/>
<dbReference type="Pfam" id="PF02492">
    <property type="entry name" value="cobW"/>
    <property type="match status" value="1"/>
</dbReference>
<keyword evidence="4" id="KW-1185">Reference proteome</keyword>
<dbReference type="InterPro" id="IPR003495">
    <property type="entry name" value="CobW/HypB/UreG_nucleotide-bd"/>
</dbReference>
<evidence type="ECO:0000259" key="2">
    <source>
        <dbReference type="Pfam" id="PF02492"/>
    </source>
</evidence>
<feature type="domain" description="CobW/HypB/UreG nucleotide-binding" evidence="2">
    <location>
        <begin position="89"/>
        <end position="150"/>
    </location>
</feature>
<gene>
    <name evidence="3" type="ORF">EVOR1521_LOCUS14515</name>
</gene>
<evidence type="ECO:0000256" key="1">
    <source>
        <dbReference type="SAM" id="MobiDB-lite"/>
    </source>
</evidence>
<dbReference type="PANTHER" id="PTHR13748:SF62">
    <property type="entry name" value="COBW DOMAIN-CONTAINING PROTEIN"/>
    <property type="match status" value="1"/>
</dbReference>
<dbReference type="InterPro" id="IPR027417">
    <property type="entry name" value="P-loop_NTPase"/>
</dbReference>
<sequence length="191" mass="21076">MLKPNGSPTARPAQRRKAKNELGGGLTAAQKREAEACVSLQEQRVPATILTGFLGAGKTTRLGFAFAVSAFSKQAARVAHGAHFRGRFLNFVLKSLGHGQKIAVVQNEFGAVPVDDQLMLLEQSAAETIVMPNGCLCCRVRGDLVEALRPRLGNRRRHRRRNRRFRGYGIRVHRKAEVVAQTHCLHGGYVW</sequence>
<dbReference type="SUPFAM" id="SSF52540">
    <property type="entry name" value="P-loop containing nucleoside triphosphate hydrolases"/>
    <property type="match status" value="1"/>
</dbReference>
<evidence type="ECO:0000313" key="3">
    <source>
        <dbReference type="EMBL" id="CAJ1388711.1"/>
    </source>
</evidence>
<dbReference type="PANTHER" id="PTHR13748">
    <property type="entry name" value="COBW-RELATED"/>
    <property type="match status" value="1"/>
</dbReference>
<dbReference type="InterPro" id="IPR051316">
    <property type="entry name" value="Zinc-reg_GTPase_activator"/>
</dbReference>
<feature type="region of interest" description="Disordered" evidence="1">
    <location>
        <begin position="1"/>
        <end position="25"/>
    </location>
</feature>
<dbReference type="Proteomes" id="UP001178507">
    <property type="component" value="Unassembled WGS sequence"/>
</dbReference>
<accession>A0AA36N2Y8</accession>
<protein>
    <recommendedName>
        <fullName evidence="2">CobW/HypB/UreG nucleotide-binding domain-containing protein</fullName>
    </recommendedName>
</protein>
<dbReference type="AlphaFoldDB" id="A0AA36N2Y8"/>
<dbReference type="Gene3D" id="3.40.50.300">
    <property type="entry name" value="P-loop containing nucleotide triphosphate hydrolases"/>
    <property type="match status" value="1"/>
</dbReference>
<evidence type="ECO:0000313" key="4">
    <source>
        <dbReference type="Proteomes" id="UP001178507"/>
    </source>
</evidence>
<name>A0AA36N2Y8_9DINO</name>
<reference evidence="3" key="1">
    <citation type="submission" date="2023-08" db="EMBL/GenBank/DDBJ databases">
        <authorList>
            <person name="Chen Y."/>
            <person name="Shah S."/>
            <person name="Dougan E. K."/>
            <person name="Thang M."/>
            <person name="Chan C."/>
        </authorList>
    </citation>
    <scope>NUCLEOTIDE SEQUENCE</scope>
</reference>
<comment type="caution">
    <text evidence="3">The sequence shown here is derived from an EMBL/GenBank/DDBJ whole genome shotgun (WGS) entry which is preliminary data.</text>
</comment>
<organism evidence="3 4">
    <name type="scientific">Effrenium voratum</name>
    <dbReference type="NCBI Taxonomy" id="2562239"/>
    <lineage>
        <taxon>Eukaryota</taxon>
        <taxon>Sar</taxon>
        <taxon>Alveolata</taxon>
        <taxon>Dinophyceae</taxon>
        <taxon>Suessiales</taxon>
        <taxon>Symbiodiniaceae</taxon>
        <taxon>Effrenium</taxon>
    </lineage>
</organism>
<dbReference type="EMBL" id="CAUJNA010001736">
    <property type="protein sequence ID" value="CAJ1388711.1"/>
    <property type="molecule type" value="Genomic_DNA"/>
</dbReference>